<feature type="region of interest" description="Disordered" evidence="8">
    <location>
        <begin position="304"/>
        <end position="334"/>
    </location>
</feature>
<dbReference type="GeneID" id="40724158"/>
<evidence type="ECO:0000259" key="10">
    <source>
        <dbReference type="Pfam" id="PF15412"/>
    </source>
</evidence>
<dbReference type="PANTHER" id="PTHR16140">
    <property type="entry name" value="NON-STRUCTURAL MAINTENANCE OF CHROMOSOMES ELEMENT 4"/>
    <property type="match status" value="1"/>
</dbReference>
<evidence type="ECO:0000256" key="1">
    <source>
        <dbReference type="ARBA" id="ARBA00004123"/>
    </source>
</evidence>
<evidence type="ECO:0000256" key="7">
    <source>
        <dbReference type="RuleBase" id="RU365071"/>
    </source>
</evidence>
<organism evidence="11 12">
    <name type="scientific">Sporisorium graminicola</name>
    <dbReference type="NCBI Taxonomy" id="280036"/>
    <lineage>
        <taxon>Eukaryota</taxon>
        <taxon>Fungi</taxon>
        <taxon>Dikarya</taxon>
        <taxon>Basidiomycota</taxon>
        <taxon>Ustilaginomycotina</taxon>
        <taxon>Ustilaginomycetes</taxon>
        <taxon>Ustilaginales</taxon>
        <taxon>Ustilaginaceae</taxon>
        <taxon>Sporisorium</taxon>
    </lineage>
</organism>
<keyword evidence="4 7" id="KW-0233">DNA recombination</keyword>
<evidence type="ECO:0000256" key="3">
    <source>
        <dbReference type="ARBA" id="ARBA00022763"/>
    </source>
</evidence>
<dbReference type="OrthoDB" id="361242at2759"/>
<gene>
    <name evidence="11" type="ORF">EX895_001263</name>
</gene>
<keyword evidence="12" id="KW-1185">Reference proteome</keyword>
<name>A0A4U7KYK4_9BASI</name>
<dbReference type="GO" id="GO:0006281">
    <property type="term" value="P:DNA repair"/>
    <property type="evidence" value="ECO:0007669"/>
    <property type="project" value="UniProtKB-UniRule"/>
</dbReference>
<feature type="region of interest" description="Disordered" evidence="8">
    <location>
        <begin position="1"/>
        <end position="52"/>
    </location>
</feature>
<dbReference type="GO" id="GO:0006310">
    <property type="term" value="P:DNA recombination"/>
    <property type="evidence" value="ECO:0007669"/>
    <property type="project" value="UniProtKB-UniRule"/>
</dbReference>
<evidence type="ECO:0000256" key="4">
    <source>
        <dbReference type="ARBA" id="ARBA00023172"/>
    </source>
</evidence>
<proteinExistence type="inferred from homology"/>
<comment type="subcellular location">
    <subcellularLocation>
        <location evidence="1 7">Nucleus</location>
    </subcellularLocation>
</comment>
<evidence type="ECO:0000256" key="6">
    <source>
        <dbReference type="ARBA" id="ARBA00023242"/>
    </source>
</evidence>
<comment type="caution">
    <text evidence="11">The sequence shown here is derived from an EMBL/GenBank/DDBJ whole genome shotgun (WGS) entry which is preliminary data.</text>
</comment>
<dbReference type="Proteomes" id="UP000306050">
    <property type="component" value="Chromosome SGRAM_10"/>
</dbReference>
<evidence type="ECO:0000256" key="2">
    <source>
        <dbReference type="ARBA" id="ARBA00008997"/>
    </source>
</evidence>
<evidence type="ECO:0000256" key="8">
    <source>
        <dbReference type="SAM" id="MobiDB-lite"/>
    </source>
</evidence>
<reference evidence="11 12" key="1">
    <citation type="submission" date="2019-05" db="EMBL/GenBank/DDBJ databases">
        <title>Sporisorium graminicola CBS 10092 draft sequencing and annotation.</title>
        <authorList>
            <person name="Solano-Gonzalez S."/>
            <person name="Caddick M.X."/>
            <person name="Darby A."/>
        </authorList>
    </citation>
    <scope>NUCLEOTIDE SEQUENCE [LARGE SCALE GENOMIC DNA]</scope>
    <source>
        <strain evidence="11 12">CBS 10092</strain>
    </source>
</reference>
<dbReference type="InterPro" id="IPR027786">
    <property type="entry name" value="Nse4/EID"/>
</dbReference>
<feature type="region of interest" description="Disordered" evidence="8">
    <location>
        <begin position="147"/>
        <end position="173"/>
    </location>
</feature>
<dbReference type="InterPro" id="IPR029225">
    <property type="entry name" value="Nse4_Nse3-bd"/>
</dbReference>
<accession>A0A4U7KYK4</accession>
<sequence>MPSATKRNQETQSRAGPSSPSTSRKRTAAAATDTATTSSFIYNPRQDVNDRRKVRSDYRTLIAQAEESKRDSSLKPKDLVELIAKVDELHERVVAPSESILDTKTLTSMSEMGARMAKKMKLNQDAFDTHEFMTRVARFLGGEAAPVRRGAAAARGGSDDDDDDDDDSGRSGAGRNIDRWDWAKLGRLAGGVSRRAVTMDFLLGPLEIAPKQRKVVAQRRLDDDVAERTAPRALQQQDLQDSAGRESTSAILKVAQLLKAQGPDGVCLFRFAVDPDSFVNTIENFFHVSFLIKENKASLRTDKEGNAILATAQPPSEDDDDAEGEGEQDETRSKQFIMEIDYPTYLESIQLYKIQQSVIPTRPNRVDPLSGREALASVAAGRLSFV</sequence>
<comment type="subunit">
    <text evidence="7">Component of the SMC5-SMC6 complex.</text>
</comment>
<keyword evidence="5 7" id="KW-0234">DNA repair</keyword>
<evidence type="ECO:0000313" key="11">
    <source>
        <dbReference type="EMBL" id="TKY89965.1"/>
    </source>
</evidence>
<protein>
    <recommendedName>
        <fullName evidence="7">Non-structural maintenance of chromosomes element 4</fullName>
    </recommendedName>
</protein>
<dbReference type="KEGG" id="sgra:EX895_001263"/>
<dbReference type="Pfam" id="PF15412">
    <property type="entry name" value="Nse4-Nse3_bdg"/>
    <property type="match status" value="1"/>
</dbReference>
<comment type="function">
    <text evidence="7">Component of the SMC5-SMC6 complex, that promotes sister chromatid alignment after DNA damage and facilitates double-stranded DNA breaks (DSBs) repair via homologous recombination between sister chromatids.</text>
</comment>
<feature type="compositionally biased region" description="Acidic residues" evidence="8">
    <location>
        <begin position="316"/>
        <end position="328"/>
    </location>
</feature>
<dbReference type="InterPro" id="IPR014854">
    <property type="entry name" value="Nse4_C"/>
</dbReference>
<dbReference type="AlphaFoldDB" id="A0A4U7KYK4"/>
<dbReference type="RefSeq" id="XP_029741950.1">
    <property type="nucleotide sequence ID" value="XM_029881862.1"/>
</dbReference>
<dbReference type="GO" id="GO:0030915">
    <property type="term" value="C:Smc5-Smc6 complex"/>
    <property type="evidence" value="ECO:0007669"/>
    <property type="project" value="UniProtKB-UniRule"/>
</dbReference>
<comment type="similarity">
    <text evidence="2 7">Belongs to the NSE4 family.</text>
</comment>
<dbReference type="PANTHER" id="PTHR16140:SF0">
    <property type="entry name" value="NON-STRUCTURAL MAINTENANCE OF CHROMOSOMES ELEMENT 4"/>
    <property type="match status" value="1"/>
</dbReference>
<feature type="domain" description="Non-structural maintenance of chromosome element 4 C-terminal" evidence="9">
    <location>
        <begin position="266"/>
        <end position="359"/>
    </location>
</feature>
<feature type="domain" description="Nse4/EID protein Nse3/MAGE-binding" evidence="10">
    <location>
        <begin position="102"/>
        <end position="164"/>
    </location>
</feature>
<evidence type="ECO:0000313" key="12">
    <source>
        <dbReference type="Proteomes" id="UP000306050"/>
    </source>
</evidence>
<keyword evidence="3 7" id="KW-0227">DNA damage</keyword>
<dbReference type="GO" id="GO:0005634">
    <property type="term" value="C:nucleus"/>
    <property type="evidence" value="ECO:0007669"/>
    <property type="project" value="UniProtKB-SubCell"/>
</dbReference>
<keyword evidence="6 7" id="KW-0539">Nucleus</keyword>
<dbReference type="Pfam" id="PF08743">
    <property type="entry name" value="Nse4_C"/>
    <property type="match status" value="1"/>
</dbReference>
<dbReference type="EMBL" id="SRRM01000003">
    <property type="protein sequence ID" value="TKY89965.1"/>
    <property type="molecule type" value="Genomic_DNA"/>
</dbReference>
<evidence type="ECO:0000259" key="9">
    <source>
        <dbReference type="Pfam" id="PF08743"/>
    </source>
</evidence>
<evidence type="ECO:0000256" key="5">
    <source>
        <dbReference type="ARBA" id="ARBA00023204"/>
    </source>
</evidence>
<feature type="compositionally biased region" description="Low complexity" evidence="8">
    <location>
        <begin position="17"/>
        <end position="39"/>
    </location>
</feature>